<feature type="region of interest" description="Disordered" evidence="1">
    <location>
        <begin position="938"/>
        <end position="1046"/>
    </location>
</feature>
<proteinExistence type="predicted"/>
<feature type="region of interest" description="Disordered" evidence="1">
    <location>
        <begin position="187"/>
        <end position="268"/>
    </location>
</feature>
<feature type="compositionally biased region" description="Polar residues" evidence="1">
    <location>
        <begin position="213"/>
        <end position="232"/>
    </location>
</feature>
<organism evidence="3 4">
    <name type="scientific">Patella caerulea</name>
    <name type="common">Rayed Mediterranean limpet</name>
    <dbReference type="NCBI Taxonomy" id="87958"/>
    <lineage>
        <taxon>Eukaryota</taxon>
        <taxon>Metazoa</taxon>
        <taxon>Spiralia</taxon>
        <taxon>Lophotrochozoa</taxon>
        <taxon>Mollusca</taxon>
        <taxon>Gastropoda</taxon>
        <taxon>Patellogastropoda</taxon>
        <taxon>Patelloidea</taxon>
        <taxon>Patellidae</taxon>
        <taxon>Patella</taxon>
    </lineage>
</organism>
<evidence type="ECO:0000256" key="1">
    <source>
        <dbReference type="SAM" id="MobiDB-lite"/>
    </source>
</evidence>
<sequence length="1292" mass="143364">MDPNHWSNYNSSYGRLTSGGLPTSHGGINFPILDQATISSGLGLPAGLSAHGGLTTRSLPGIPNYHGHPLHNPVSQFLDPINSLQAATFVGQSPYKPITSTASPFSLESSSRSVSDMNVGYSGSRYSVSTPTSSSSLSNPTHKSGYFQTEKESGTSFSSSQAAAEGNLKGWGLSNFVQFTELSPPFTTSVQSSQLAPPPAHSSGSSGRMNRNPYPSDNVFPSRSKSLESSQHPLPPPSPYLTSNVSRSRSTSNPVVSTPPEIEDLSSHSQMYGSYSSLTSTGYSSLSSNNPIYSSQLHPDMNYDPVSPVTPVSHSPQHQNTDPFNTVSLQDLESIETTGHIGKTRGMSRKDLLINEHGMDKLNKRMIKESSSLFHHMNARSERSVVNSPLSNIGAISQQKSSSVHSGKSNLSPMEQSPISVGSPQSTITCSTYTPAPTPVQAVPDSTTKPKSRKPRKKKSESNPSYIPNVSQTPYTPAINQPPNQNFASDMSQPYRNTLHHPPYSQSSSSRSASDTPLSPIHRQIQGNMAEQLQSSANLGDEMVPMHRIPNMTEDILSRHSSISSLPENAQSSIHSSPATDHLPNLSSHSVHPQISPLVNTSGQLPVNHMIEASILSRQTHDTGQRSCREPGSLISNVFTENEMQPNQNQFDINGYAGQTFLEELNSQTNPNIESFTGDMMVDRQNFHTTMLEMANYGSHYGMAPGMEQVDMNNPMHLGTIDESTFTSLLDQDSAARRYRAPEPKLTCSVPVEQDDELAIFCQPPPRLQADIKLNAIPQKVAPPHNAFNESFINFVKGKKPETLSSVNSVPHKKPMLPKYIPEPQRRIIKKTPEPKEEDTMSFSEEEEESDQKMSDLLLTESNSDSDVSAEYTVKKQNKSTKKIPPLVIKKKLIQNKVKVKPVKLKKSRKSFDLDLGVVSDPYVPVEVEVSTPRTLISRKAKEKALEKSAKKKTDLDVSVSEESEQEYIPFTKKPRTGSKSTVDYDSDEDPAWMPIELDLRQQGEDEGEIRPRRNRNRQKSGGGSGGKQKSRSQTSRRKTVDSLSDDSFHEAAFKSEVAAKTFSKSTSKQTEVPFKCTFPSKSKGENPMKLPSVKIKSSKPYTCVSNESSKDTQIENEEESFQVGRFLIEKKDLHNYETYPIWRIEQGGMIHKYEIFPEEGNIRHMSVSTYSSWMPIMKDQFIPIRVCVLMEKNNKSIVEVLDEYKPKPPTDGSLENKYDEDPLVDLFNVYLQIFLSQALEPSFLRAIKDSQEHFYLVPLDKVDKMIDRKLDEIDRTVKWKPYFKVGIYSVI</sequence>
<feature type="compositionally biased region" description="Low complexity" evidence="1">
    <location>
        <begin position="242"/>
        <end position="260"/>
    </location>
</feature>
<accession>A0AAN8Q0B5</accession>
<feature type="compositionally biased region" description="Polar residues" evidence="1">
    <location>
        <begin position="396"/>
        <end position="435"/>
    </location>
</feature>
<feature type="region of interest" description="Disordered" evidence="1">
    <location>
        <begin position="125"/>
        <end position="161"/>
    </location>
</feature>
<name>A0AAN8Q0B5_PATCE</name>
<evidence type="ECO:0000259" key="2">
    <source>
        <dbReference type="Pfam" id="PF13926"/>
    </source>
</evidence>
<dbReference type="Proteomes" id="UP001347796">
    <property type="component" value="Unassembled WGS sequence"/>
</dbReference>
<feature type="compositionally biased region" description="Basic and acidic residues" evidence="1">
    <location>
        <begin position="943"/>
        <end position="956"/>
    </location>
</feature>
<feature type="compositionally biased region" description="Low complexity" evidence="1">
    <location>
        <begin position="125"/>
        <end position="144"/>
    </location>
</feature>
<protein>
    <recommendedName>
        <fullName evidence="2">DUF4211 domain-containing protein</fullName>
    </recommendedName>
</protein>
<feature type="region of interest" description="Disordered" evidence="1">
    <location>
        <begin position="561"/>
        <end position="601"/>
    </location>
</feature>
<evidence type="ECO:0000313" key="3">
    <source>
        <dbReference type="EMBL" id="KAK6191164.1"/>
    </source>
</evidence>
<reference evidence="3 4" key="1">
    <citation type="submission" date="2024-01" db="EMBL/GenBank/DDBJ databases">
        <title>The genome of the rayed Mediterranean limpet Patella caerulea (Linnaeus, 1758).</title>
        <authorList>
            <person name="Anh-Thu Weber A."/>
            <person name="Halstead-Nussloch G."/>
        </authorList>
    </citation>
    <scope>NUCLEOTIDE SEQUENCE [LARGE SCALE GENOMIC DNA]</scope>
    <source>
        <strain evidence="3">AATW-2023a</strain>
        <tissue evidence="3">Whole specimen</tissue>
    </source>
</reference>
<feature type="domain" description="DUF4211" evidence="2">
    <location>
        <begin position="1220"/>
        <end position="1286"/>
    </location>
</feature>
<dbReference type="Pfam" id="PF13926">
    <property type="entry name" value="DUF4211"/>
    <property type="match status" value="1"/>
</dbReference>
<gene>
    <name evidence="3" type="ORF">SNE40_002903</name>
</gene>
<dbReference type="EMBL" id="JAZGQO010000002">
    <property type="protein sequence ID" value="KAK6191164.1"/>
    <property type="molecule type" value="Genomic_DNA"/>
</dbReference>
<feature type="compositionally biased region" description="Basic and acidic residues" evidence="1">
    <location>
        <begin position="998"/>
        <end position="1012"/>
    </location>
</feature>
<feature type="compositionally biased region" description="Polar residues" evidence="1">
    <location>
        <begin position="462"/>
        <end position="496"/>
    </location>
</feature>
<feature type="region of interest" description="Disordered" evidence="1">
    <location>
        <begin position="829"/>
        <end position="854"/>
    </location>
</feature>
<feature type="compositionally biased region" description="Basic residues" evidence="1">
    <location>
        <begin position="1029"/>
        <end position="1038"/>
    </location>
</feature>
<keyword evidence="4" id="KW-1185">Reference proteome</keyword>
<dbReference type="InterPro" id="IPR025451">
    <property type="entry name" value="DUF4211"/>
</dbReference>
<feature type="region of interest" description="Disordered" evidence="1">
    <location>
        <begin position="396"/>
        <end position="520"/>
    </location>
</feature>
<evidence type="ECO:0000313" key="4">
    <source>
        <dbReference type="Proteomes" id="UP001347796"/>
    </source>
</evidence>
<feature type="compositionally biased region" description="Basic residues" evidence="1">
    <location>
        <begin position="450"/>
        <end position="459"/>
    </location>
</feature>
<comment type="caution">
    <text evidence="3">The sequence shown here is derived from an EMBL/GenBank/DDBJ whole genome shotgun (WGS) entry which is preliminary data.</text>
</comment>
<feature type="compositionally biased region" description="Low complexity" evidence="1">
    <location>
        <begin position="502"/>
        <end position="520"/>
    </location>
</feature>